<name>A0A173ZRJ4_9FIRM</name>
<accession>A0A173ZRJ4</accession>
<protein>
    <submittedName>
        <fullName evidence="2">Uncharacterized protein</fullName>
    </submittedName>
</protein>
<evidence type="ECO:0000256" key="1">
    <source>
        <dbReference type="SAM" id="Phobius"/>
    </source>
</evidence>
<keyword evidence="1" id="KW-1133">Transmembrane helix</keyword>
<reference evidence="2 3" key="1">
    <citation type="submission" date="2015-09" db="EMBL/GenBank/DDBJ databases">
        <authorList>
            <consortium name="Pathogen Informatics"/>
        </authorList>
    </citation>
    <scope>NUCLEOTIDE SEQUENCE [LARGE SCALE GENOMIC DNA]</scope>
    <source>
        <strain evidence="2 3">2789STDY5834876</strain>
    </source>
</reference>
<dbReference type="Proteomes" id="UP000095544">
    <property type="component" value="Unassembled WGS sequence"/>
</dbReference>
<dbReference type="EMBL" id="CYZU01000003">
    <property type="protein sequence ID" value="CUN77855.1"/>
    <property type="molecule type" value="Genomic_DNA"/>
</dbReference>
<sequence>MEQQLQNRADLFIRHILWVGEIAFQHCPSGAKPVCLFLSGQHLYLVLQYLFFMLRPPELGFSLCYLLIQFFQLFRERFTVIRLRESAAASSMIGKRINKIPLLSGIPSVRISPSRRAYRILAVLLIGSFTTALGSGTQGGTDGK</sequence>
<evidence type="ECO:0000313" key="2">
    <source>
        <dbReference type="EMBL" id="CUN77855.1"/>
    </source>
</evidence>
<feature type="transmembrane region" description="Helical" evidence="1">
    <location>
        <begin position="117"/>
        <end position="136"/>
    </location>
</feature>
<keyword evidence="1" id="KW-0472">Membrane</keyword>
<evidence type="ECO:0000313" key="3">
    <source>
        <dbReference type="Proteomes" id="UP000095544"/>
    </source>
</evidence>
<organism evidence="2 3">
    <name type="scientific">Faecalicatena contorta</name>
    <dbReference type="NCBI Taxonomy" id="39482"/>
    <lineage>
        <taxon>Bacteria</taxon>
        <taxon>Bacillati</taxon>
        <taxon>Bacillota</taxon>
        <taxon>Clostridia</taxon>
        <taxon>Lachnospirales</taxon>
        <taxon>Lachnospiraceae</taxon>
        <taxon>Faecalicatena</taxon>
    </lineage>
</organism>
<proteinExistence type="predicted"/>
<dbReference type="AlphaFoldDB" id="A0A173ZRJ4"/>
<gene>
    <name evidence="2" type="ORF">ERS852491_00477</name>
</gene>
<keyword evidence="1" id="KW-0812">Transmembrane</keyword>